<sequence>MIADNENHIDTFRIVRNDFLKNPVVAHRGAWKNTGETENSIGSLKKAIELGCSGSETDVHLSGDSVIYIHHDPKLQGVAIEQTTSAELSKLKLSNGEQLPTLEAYLQEVMTQNKTKLVLEIKASIVSKERSLALTKKVLNMVHEQKAQAWITYISFDWDVCKLIRQLQPYANVEYLNGDKSVGELSENKMNGLDYHYSVLKKNEAIFKEAGEKNIDVNVWTVNDEADMDWLLKNKADFITTNEPEILLKKLAK</sequence>
<dbReference type="Pfam" id="PF03009">
    <property type="entry name" value="GDPD"/>
    <property type="match status" value="1"/>
</dbReference>
<dbReference type="Proteomes" id="UP000466586">
    <property type="component" value="Unassembled WGS sequence"/>
</dbReference>
<dbReference type="AlphaFoldDB" id="A0A7K1Y9E4"/>
<dbReference type="Gene3D" id="3.20.20.190">
    <property type="entry name" value="Phosphatidylinositol (PI) phosphodiesterase"/>
    <property type="match status" value="1"/>
</dbReference>
<dbReference type="GO" id="GO:0006629">
    <property type="term" value="P:lipid metabolic process"/>
    <property type="evidence" value="ECO:0007669"/>
    <property type="project" value="InterPro"/>
</dbReference>
<dbReference type="EMBL" id="WVHT01000004">
    <property type="protein sequence ID" value="MXV51202.1"/>
    <property type="molecule type" value="Genomic_DNA"/>
</dbReference>
<proteinExistence type="predicted"/>
<name>A0A7K1Y9E4_9SPHI</name>
<protein>
    <submittedName>
        <fullName evidence="2">Glycerophosphodiester phosphodiesterase</fullName>
    </submittedName>
</protein>
<dbReference type="GO" id="GO:0008081">
    <property type="term" value="F:phosphoric diester hydrolase activity"/>
    <property type="evidence" value="ECO:0007669"/>
    <property type="project" value="InterPro"/>
</dbReference>
<dbReference type="SUPFAM" id="SSF51695">
    <property type="entry name" value="PLC-like phosphodiesterases"/>
    <property type="match status" value="1"/>
</dbReference>
<dbReference type="InterPro" id="IPR030395">
    <property type="entry name" value="GP_PDE_dom"/>
</dbReference>
<evidence type="ECO:0000313" key="2">
    <source>
        <dbReference type="EMBL" id="MXV51202.1"/>
    </source>
</evidence>
<keyword evidence="3" id="KW-1185">Reference proteome</keyword>
<evidence type="ECO:0000259" key="1">
    <source>
        <dbReference type="PROSITE" id="PS51704"/>
    </source>
</evidence>
<dbReference type="PROSITE" id="PS51704">
    <property type="entry name" value="GP_PDE"/>
    <property type="match status" value="1"/>
</dbReference>
<dbReference type="InterPro" id="IPR017946">
    <property type="entry name" value="PLC-like_Pdiesterase_TIM-brl"/>
</dbReference>
<accession>A0A7K1Y9E4</accession>
<reference evidence="2 3" key="1">
    <citation type="submission" date="2019-11" db="EMBL/GenBank/DDBJ databases">
        <title>Pedobacter sp. HMF7647 Genome sequencing and assembly.</title>
        <authorList>
            <person name="Kang H."/>
            <person name="Kim H."/>
            <person name="Joh K."/>
        </authorList>
    </citation>
    <scope>NUCLEOTIDE SEQUENCE [LARGE SCALE GENOMIC DNA]</scope>
    <source>
        <strain evidence="2 3">HMF7647</strain>
    </source>
</reference>
<organism evidence="2 3">
    <name type="scientific">Hufsiella arboris</name>
    <dbReference type="NCBI Taxonomy" id="2695275"/>
    <lineage>
        <taxon>Bacteria</taxon>
        <taxon>Pseudomonadati</taxon>
        <taxon>Bacteroidota</taxon>
        <taxon>Sphingobacteriia</taxon>
        <taxon>Sphingobacteriales</taxon>
        <taxon>Sphingobacteriaceae</taxon>
        <taxon>Hufsiella</taxon>
    </lineage>
</organism>
<gene>
    <name evidence="2" type="ORF">GS399_09495</name>
</gene>
<dbReference type="PANTHER" id="PTHR46211">
    <property type="entry name" value="GLYCEROPHOSPHORYL DIESTER PHOSPHODIESTERASE"/>
    <property type="match status" value="1"/>
</dbReference>
<dbReference type="PANTHER" id="PTHR46211:SF1">
    <property type="entry name" value="GLYCEROPHOSPHODIESTER PHOSPHODIESTERASE, CYTOPLASMIC"/>
    <property type="match status" value="1"/>
</dbReference>
<comment type="caution">
    <text evidence="2">The sequence shown here is derived from an EMBL/GenBank/DDBJ whole genome shotgun (WGS) entry which is preliminary data.</text>
</comment>
<feature type="domain" description="GP-PDE" evidence="1">
    <location>
        <begin position="22"/>
        <end position="251"/>
    </location>
</feature>
<evidence type="ECO:0000313" key="3">
    <source>
        <dbReference type="Proteomes" id="UP000466586"/>
    </source>
</evidence>